<dbReference type="Gene3D" id="2.60.120.200">
    <property type="match status" value="1"/>
</dbReference>
<feature type="region of interest" description="Disordered" evidence="1">
    <location>
        <begin position="29"/>
        <end position="52"/>
    </location>
</feature>
<dbReference type="EMBL" id="JAIWYP010000001">
    <property type="protein sequence ID" value="KAH3893459.1"/>
    <property type="molecule type" value="Genomic_DNA"/>
</dbReference>
<evidence type="ECO:0000313" key="3">
    <source>
        <dbReference type="EMBL" id="KAH3893459.1"/>
    </source>
</evidence>
<dbReference type="InterPro" id="IPR000998">
    <property type="entry name" value="MAM_dom"/>
</dbReference>
<accession>A0A9D4S5L0</accession>
<dbReference type="PROSITE" id="PS50060">
    <property type="entry name" value="MAM_2"/>
    <property type="match status" value="1"/>
</dbReference>
<dbReference type="GO" id="GO:0016020">
    <property type="term" value="C:membrane"/>
    <property type="evidence" value="ECO:0007669"/>
    <property type="project" value="InterPro"/>
</dbReference>
<evidence type="ECO:0000259" key="2">
    <source>
        <dbReference type="PROSITE" id="PS50060"/>
    </source>
</evidence>
<organism evidence="3 4">
    <name type="scientific">Dreissena polymorpha</name>
    <name type="common">Zebra mussel</name>
    <name type="synonym">Mytilus polymorpha</name>
    <dbReference type="NCBI Taxonomy" id="45954"/>
    <lineage>
        <taxon>Eukaryota</taxon>
        <taxon>Metazoa</taxon>
        <taxon>Spiralia</taxon>
        <taxon>Lophotrochozoa</taxon>
        <taxon>Mollusca</taxon>
        <taxon>Bivalvia</taxon>
        <taxon>Autobranchia</taxon>
        <taxon>Heteroconchia</taxon>
        <taxon>Euheterodonta</taxon>
        <taxon>Imparidentia</taxon>
        <taxon>Neoheterodontei</taxon>
        <taxon>Myida</taxon>
        <taxon>Dreissenoidea</taxon>
        <taxon>Dreissenidae</taxon>
        <taxon>Dreissena</taxon>
    </lineage>
</organism>
<dbReference type="AlphaFoldDB" id="A0A9D4S5L0"/>
<gene>
    <name evidence="3" type="ORF">DPMN_017606</name>
</gene>
<evidence type="ECO:0000256" key="1">
    <source>
        <dbReference type="SAM" id="MobiDB-lite"/>
    </source>
</evidence>
<comment type="caution">
    <text evidence="3">The sequence shown here is derived from an EMBL/GenBank/DDBJ whole genome shotgun (WGS) entry which is preliminary data.</text>
</comment>
<dbReference type="InterPro" id="IPR051560">
    <property type="entry name" value="MAM_domain-containing"/>
</dbReference>
<feature type="compositionally biased region" description="Basic and acidic residues" evidence="1">
    <location>
        <begin position="38"/>
        <end position="52"/>
    </location>
</feature>
<keyword evidence="4" id="KW-1185">Reference proteome</keyword>
<name>A0A9D4S5L0_DREPO</name>
<dbReference type="Pfam" id="PF00629">
    <property type="entry name" value="MAM"/>
    <property type="match status" value="1"/>
</dbReference>
<dbReference type="InterPro" id="IPR013320">
    <property type="entry name" value="ConA-like_dom_sf"/>
</dbReference>
<reference evidence="3" key="1">
    <citation type="journal article" date="2019" name="bioRxiv">
        <title>The Genome of the Zebra Mussel, Dreissena polymorpha: A Resource for Invasive Species Research.</title>
        <authorList>
            <person name="McCartney M.A."/>
            <person name="Auch B."/>
            <person name="Kono T."/>
            <person name="Mallez S."/>
            <person name="Zhang Y."/>
            <person name="Obille A."/>
            <person name="Becker A."/>
            <person name="Abrahante J.E."/>
            <person name="Garbe J."/>
            <person name="Badalamenti J.P."/>
            <person name="Herman A."/>
            <person name="Mangelson H."/>
            <person name="Liachko I."/>
            <person name="Sullivan S."/>
            <person name="Sone E.D."/>
            <person name="Koren S."/>
            <person name="Silverstein K.A.T."/>
            <person name="Beckman K.B."/>
            <person name="Gohl D.M."/>
        </authorList>
    </citation>
    <scope>NUCLEOTIDE SEQUENCE</scope>
    <source>
        <strain evidence="3">Duluth1</strain>
        <tissue evidence="3">Whole animal</tissue>
    </source>
</reference>
<feature type="domain" description="MAM" evidence="2">
    <location>
        <begin position="1"/>
        <end position="52"/>
    </location>
</feature>
<dbReference type="PANTHER" id="PTHR23282">
    <property type="entry name" value="APICAL ENDOSOMAL GLYCOPROTEIN PRECURSOR"/>
    <property type="match status" value="1"/>
</dbReference>
<dbReference type="Proteomes" id="UP000828390">
    <property type="component" value="Unassembled WGS sequence"/>
</dbReference>
<dbReference type="PANTHER" id="PTHR23282:SF142">
    <property type="entry name" value="MAM DOMAIN-CONTAINING PROTEIN"/>
    <property type="match status" value="1"/>
</dbReference>
<evidence type="ECO:0000313" key="4">
    <source>
        <dbReference type="Proteomes" id="UP000828390"/>
    </source>
</evidence>
<dbReference type="SUPFAM" id="SSF49899">
    <property type="entry name" value="Concanavalin A-like lectins/glucanases"/>
    <property type="match status" value="1"/>
</dbReference>
<proteinExistence type="predicted"/>
<protein>
    <recommendedName>
        <fullName evidence="2">MAM domain-containing protein</fullName>
    </recommendedName>
</protein>
<reference evidence="3" key="2">
    <citation type="submission" date="2020-11" db="EMBL/GenBank/DDBJ databases">
        <authorList>
            <person name="McCartney M.A."/>
            <person name="Auch B."/>
            <person name="Kono T."/>
            <person name="Mallez S."/>
            <person name="Becker A."/>
            <person name="Gohl D.M."/>
            <person name="Silverstein K.A.T."/>
            <person name="Koren S."/>
            <person name="Bechman K.B."/>
            <person name="Herman A."/>
            <person name="Abrahante J.E."/>
            <person name="Garbe J."/>
        </authorList>
    </citation>
    <scope>NUCLEOTIDE SEQUENCE</scope>
    <source>
        <strain evidence="3">Duluth1</strain>
        <tissue evidence="3">Whole animal</tissue>
    </source>
</reference>
<sequence length="52" mass="6065">MCDFEADSLCSWQNVQQGDDFDWIRYRSSTPTDDTGPDFDHTLKNDKGARMF</sequence>